<evidence type="ECO:0000313" key="3">
    <source>
        <dbReference type="EMBL" id="CAL1534120.1"/>
    </source>
</evidence>
<dbReference type="SUPFAM" id="SSF57924">
    <property type="entry name" value="Inhibitor of apoptosis (IAP) repeat"/>
    <property type="match status" value="2"/>
</dbReference>
<dbReference type="GO" id="GO:0005737">
    <property type="term" value="C:cytoplasm"/>
    <property type="evidence" value="ECO:0007669"/>
    <property type="project" value="TreeGrafter"/>
</dbReference>
<protein>
    <recommendedName>
        <fullName evidence="5">RING-type domain-containing protein</fullName>
    </recommendedName>
</protein>
<dbReference type="CDD" id="cd00022">
    <property type="entry name" value="BIR"/>
    <property type="match status" value="1"/>
</dbReference>
<dbReference type="PROSITE" id="PS50143">
    <property type="entry name" value="BIR_REPEAT_2"/>
    <property type="match status" value="2"/>
</dbReference>
<feature type="chain" id="PRO_5043528024" description="RING-type domain-containing protein" evidence="2">
    <location>
        <begin position="28"/>
        <end position="1080"/>
    </location>
</feature>
<dbReference type="EMBL" id="CAXITT010000162">
    <property type="protein sequence ID" value="CAL1534120.1"/>
    <property type="molecule type" value="Genomic_DNA"/>
</dbReference>
<dbReference type="Pfam" id="PF13920">
    <property type="entry name" value="zf-C3HC4_3"/>
    <property type="match status" value="1"/>
</dbReference>
<organism evidence="3 4">
    <name type="scientific">Lymnaea stagnalis</name>
    <name type="common">Great pond snail</name>
    <name type="synonym">Helix stagnalis</name>
    <dbReference type="NCBI Taxonomy" id="6523"/>
    <lineage>
        <taxon>Eukaryota</taxon>
        <taxon>Metazoa</taxon>
        <taxon>Spiralia</taxon>
        <taxon>Lophotrochozoa</taxon>
        <taxon>Mollusca</taxon>
        <taxon>Gastropoda</taxon>
        <taxon>Heterobranchia</taxon>
        <taxon>Euthyneura</taxon>
        <taxon>Panpulmonata</taxon>
        <taxon>Hygrophila</taxon>
        <taxon>Lymnaeoidea</taxon>
        <taxon>Lymnaeidae</taxon>
        <taxon>Lymnaea</taxon>
    </lineage>
</organism>
<dbReference type="Pfam" id="PF00653">
    <property type="entry name" value="BIR"/>
    <property type="match status" value="1"/>
</dbReference>
<feature type="region of interest" description="Disordered" evidence="1">
    <location>
        <begin position="379"/>
        <end position="431"/>
    </location>
</feature>
<dbReference type="SUPFAM" id="SSF50494">
    <property type="entry name" value="Trypsin-like serine proteases"/>
    <property type="match status" value="1"/>
</dbReference>
<dbReference type="PANTHER" id="PTHR10044">
    <property type="entry name" value="INHIBITOR OF APOPTOSIS"/>
    <property type="match status" value="1"/>
</dbReference>
<dbReference type="SMART" id="SM00238">
    <property type="entry name" value="BIR"/>
    <property type="match status" value="1"/>
</dbReference>
<proteinExistence type="predicted"/>
<dbReference type="GO" id="GO:0051726">
    <property type="term" value="P:regulation of cell cycle"/>
    <property type="evidence" value="ECO:0007669"/>
    <property type="project" value="TreeGrafter"/>
</dbReference>
<feature type="compositionally biased region" description="Polar residues" evidence="1">
    <location>
        <begin position="932"/>
        <end position="944"/>
    </location>
</feature>
<dbReference type="InterPro" id="IPR001370">
    <property type="entry name" value="BIR_rpt"/>
</dbReference>
<keyword evidence="4" id="KW-1185">Reference proteome</keyword>
<name>A0AAV2HJB1_LYMST</name>
<gene>
    <name evidence="3" type="ORF">GSLYS_00008080001</name>
</gene>
<dbReference type="PANTHER" id="PTHR10044:SF139">
    <property type="entry name" value="DEATH-ASSOCIATED INHIBITOR OF APOPTOSIS 2"/>
    <property type="match status" value="1"/>
</dbReference>
<dbReference type="AlphaFoldDB" id="A0AAV2HJB1"/>
<feature type="signal peptide" evidence="2">
    <location>
        <begin position="1"/>
        <end position="27"/>
    </location>
</feature>
<dbReference type="GO" id="GO:0005634">
    <property type="term" value="C:nucleus"/>
    <property type="evidence" value="ECO:0007669"/>
    <property type="project" value="TreeGrafter"/>
</dbReference>
<reference evidence="3 4" key="1">
    <citation type="submission" date="2024-04" db="EMBL/GenBank/DDBJ databases">
        <authorList>
            <consortium name="Genoscope - CEA"/>
            <person name="William W."/>
        </authorList>
    </citation>
    <scope>NUCLEOTIDE SEQUENCE [LARGE SCALE GENOMIC DNA]</scope>
</reference>
<comment type="caution">
    <text evidence="3">The sequence shown here is derived from an EMBL/GenBank/DDBJ whole genome shotgun (WGS) entry which is preliminary data.</text>
</comment>
<dbReference type="Gene3D" id="1.10.1170.10">
    <property type="entry name" value="Inhibitor Of Apoptosis Protein (2mihbC-IAP-1), Chain A"/>
    <property type="match status" value="2"/>
</dbReference>
<evidence type="ECO:0000256" key="1">
    <source>
        <dbReference type="SAM" id="MobiDB-lite"/>
    </source>
</evidence>
<evidence type="ECO:0008006" key="5">
    <source>
        <dbReference type="Google" id="ProtNLM"/>
    </source>
</evidence>
<accession>A0AAV2HJB1</accession>
<dbReference type="InterPro" id="IPR050784">
    <property type="entry name" value="IAP"/>
</dbReference>
<feature type="region of interest" description="Disordered" evidence="1">
    <location>
        <begin position="930"/>
        <end position="965"/>
    </location>
</feature>
<evidence type="ECO:0000313" key="4">
    <source>
        <dbReference type="Proteomes" id="UP001497497"/>
    </source>
</evidence>
<sequence>MGMLLKVTSFGLILTLIKILHMHVNHADNKGMDTKTSISSHHQPDRETCNVESSCLWSSSKGKLSKCPKAKRTKEFAHAIDYRGVKGYTGRNVRSISKMTQNAMMSSAGCLTSRKTPGRNSEPRTITFINVMQLVNVILSFSKVISLHCRLCDQHTLKPYFNTKVNLNHSSDRLIHSGLKKDISQEIRTFDYDHGDEKTKIDAFLNEQNFKDVHYKWLFEPRKLVPAVFERNITVFPAFQLVISRLASFRNIAKDFISTPLSSNRLSESGFRYSGSGSMVTCEECGREVELSSFIRGCDMVDPKDARFHNVGCSYATNEHNHDVDDAHTGTETDSAPHNLIARPVEKSLTISVTFPSVSSKHEAKDFHSPLANKQALNFASGGTPWDNSTFDRSFDGPPYPQTNTNPATVHPPVPEGTGQPHSAPEDADEASNQIVSGVTNGETSSSISGEASPAATDAIFFETELVTPEQATTNDVRHEGLHRTSCEKNPGHHGSYPMNQLTAEQIPSKTRHQDVLTFLQLLSVLTVRIVVNVTSSLHRKVDPSCANGNEPRFGTGFVSLAKEVTGDSPVGGSGQRKWGAVRQFVKSLVKAKSAEIRLETNRHLVFDDTEAANASAEFFFDRASARGVKVVKGVTVLHSNVIGDNRSILVCRTTDQSFVDQINQTIQQLLVLVQTLPARAKDTMCRKVFIISHPHGKEKVLSYGDSVQVKYAVNPATEKGRQVIKIDRNEPNFSHLCKPMKMLMYSADTCPGSCGGPVIGFKRGPHDANGRTTYLLDIWIHNGVDKTYSLGCSLMKDCTAEELHLDSSARSPTPTPEDQGDVDSDGEQTSNNEAEASTVFRVLSQPAYPAYIAYQRRLESFALWTFHHIAAPMYLALAGFFYAGYGDCVRCFQCGLGLRSWKVGDNVYDQHQKHRPHCPFLQAQLRAGAPTTDTTHQAQTAGTDSVEEGNTVESSGNNEKSSKRVNIKLTDTFNSSSHMIHKQQAVVGFTLGDQPTNMSIVSHTTRQSSSQESLKLKLLEHENTKLQVQLLCKVCFQAPCRDLFLPCGELYACTDCSKLLTHCPSCSRQILATITTYLT</sequence>
<dbReference type="InterPro" id="IPR009003">
    <property type="entry name" value="Peptidase_S1_PA"/>
</dbReference>
<dbReference type="Proteomes" id="UP001497497">
    <property type="component" value="Unassembled WGS sequence"/>
</dbReference>
<keyword evidence="2" id="KW-0732">Signal</keyword>
<dbReference type="PROSITE" id="PS01282">
    <property type="entry name" value="BIR_REPEAT_1"/>
    <property type="match status" value="1"/>
</dbReference>
<feature type="region of interest" description="Disordered" evidence="1">
    <location>
        <begin position="806"/>
        <end position="832"/>
    </location>
</feature>
<dbReference type="Gene3D" id="3.30.40.10">
    <property type="entry name" value="Zinc/RING finger domain, C3HC4 (zinc finger)"/>
    <property type="match status" value="1"/>
</dbReference>
<dbReference type="InterPro" id="IPR013083">
    <property type="entry name" value="Znf_RING/FYVE/PHD"/>
</dbReference>
<evidence type="ECO:0000256" key="2">
    <source>
        <dbReference type="SAM" id="SignalP"/>
    </source>
</evidence>